<dbReference type="Pfam" id="PF10108">
    <property type="entry name" value="DNA_pol_B_exo2"/>
    <property type="match status" value="1"/>
</dbReference>
<accession>A0A381N8J6</accession>
<dbReference type="InterPro" id="IPR036397">
    <property type="entry name" value="RNaseH_sf"/>
</dbReference>
<feature type="domain" description="Predicted 3'-5' exonuclease PolB-like" evidence="1">
    <location>
        <begin position="46"/>
        <end position="238"/>
    </location>
</feature>
<evidence type="ECO:0000313" key="2">
    <source>
        <dbReference type="EMBL" id="SUZ50018.1"/>
    </source>
</evidence>
<evidence type="ECO:0000259" key="1">
    <source>
        <dbReference type="Pfam" id="PF10108"/>
    </source>
</evidence>
<dbReference type="EMBL" id="UINC01000148">
    <property type="protein sequence ID" value="SUZ50018.1"/>
    <property type="molecule type" value="Genomic_DNA"/>
</dbReference>
<organism evidence="2">
    <name type="scientific">marine metagenome</name>
    <dbReference type="NCBI Taxonomy" id="408172"/>
    <lineage>
        <taxon>unclassified sequences</taxon>
        <taxon>metagenomes</taxon>
        <taxon>ecological metagenomes</taxon>
    </lineage>
</organism>
<dbReference type="AlphaFoldDB" id="A0A381N8J6"/>
<name>A0A381N8J6_9ZZZZ</name>
<dbReference type="CDD" id="cd05782">
    <property type="entry name" value="DNA_polB_like1_exo"/>
    <property type="match status" value="1"/>
</dbReference>
<dbReference type="InterPro" id="IPR012337">
    <property type="entry name" value="RNaseH-like_sf"/>
</dbReference>
<reference evidence="2" key="1">
    <citation type="submission" date="2018-05" db="EMBL/GenBank/DDBJ databases">
        <authorList>
            <person name="Lanie J.A."/>
            <person name="Ng W.-L."/>
            <person name="Kazmierczak K.M."/>
            <person name="Andrzejewski T.M."/>
            <person name="Davidsen T.M."/>
            <person name="Wayne K.J."/>
            <person name="Tettelin H."/>
            <person name="Glass J.I."/>
            <person name="Rusch D."/>
            <person name="Podicherti R."/>
            <person name="Tsui H.-C.T."/>
            <person name="Winkler M.E."/>
        </authorList>
    </citation>
    <scope>NUCLEOTIDE SEQUENCE</scope>
</reference>
<protein>
    <recommendedName>
        <fullName evidence="1">Predicted 3'-5' exonuclease PolB-like domain-containing protein</fullName>
    </recommendedName>
</protein>
<sequence length="242" mass="28048">MNYLIFDVETIPDLDYGRRFLNLDGLDNEDIGRAMFFQQQQKTGKEFLPLYLQKVISISVLTDAEDALELKSLAGNGDDEKLIIQSFYNTLEEEDYCLVTWNGLLFDLPVLNYRALFNQVDASSYWQKESWHIDVKDSLSGHHPTGQGSLDEVSKGLGFPGKINLQGNQVWDSYLEGNREGISNYCDFDVFNTYLVFLKYQAMIGKLSEDQLSSKLKQFRIMLKDTDEKHFEVFLKRWEEQS</sequence>
<dbReference type="Gene3D" id="3.30.420.10">
    <property type="entry name" value="Ribonuclease H-like superfamily/Ribonuclease H"/>
    <property type="match status" value="1"/>
</dbReference>
<proteinExistence type="predicted"/>
<dbReference type="InterPro" id="IPR019288">
    <property type="entry name" value="3'-5'_exonuclease_PolB-like"/>
</dbReference>
<gene>
    <name evidence="2" type="ORF">METZ01_LOCUS2872</name>
</gene>
<dbReference type="GO" id="GO:0003676">
    <property type="term" value="F:nucleic acid binding"/>
    <property type="evidence" value="ECO:0007669"/>
    <property type="project" value="InterPro"/>
</dbReference>
<dbReference type="SUPFAM" id="SSF53098">
    <property type="entry name" value="Ribonuclease H-like"/>
    <property type="match status" value="1"/>
</dbReference>